<dbReference type="PROSITE" id="PS50966">
    <property type="entry name" value="ZF_SWIM"/>
    <property type="match status" value="1"/>
</dbReference>
<keyword evidence="1" id="KW-0863">Zinc-finger</keyword>
<keyword evidence="4" id="KW-1185">Reference proteome</keyword>
<dbReference type="Pfam" id="PF08455">
    <property type="entry name" value="SNF2_assoc"/>
    <property type="match status" value="1"/>
</dbReference>
<feature type="domain" description="SWIM-type" evidence="2">
    <location>
        <begin position="46"/>
        <end position="100"/>
    </location>
</feature>
<dbReference type="STRING" id="1121316.SAMN02745207_02579"/>
<dbReference type="OrthoDB" id="26424at2"/>
<dbReference type="GO" id="GO:0008270">
    <property type="term" value="F:zinc ion binding"/>
    <property type="evidence" value="ECO:0007669"/>
    <property type="project" value="UniProtKB-KW"/>
</dbReference>
<keyword evidence="1" id="KW-0479">Metal-binding</keyword>
<evidence type="ECO:0000313" key="4">
    <source>
        <dbReference type="Proteomes" id="UP000184447"/>
    </source>
</evidence>
<dbReference type="InterPro" id="IPR013663">
    <property type="entry name" value="Helicase_SWF/SNF/SWI_bac"/>
</dbReference>
<protein>
    <submittedName>
        <fullName evidence="3">SWIM zinc finger</fullName>
    </submittedName>
</protein>
<sequence>MYILSIEDIKEFTNNIIFARAYKIYKGNKIKNSKIKKSKDNDGIIYKVSADIMGSSIDEVHHTEFFLGEESIVKYYCSCPSFFNYDGPCKHIVALLIAFHYNPHKAHEMEKRQILDKLINNIQGSTKILAKTKYKILMDIILCVQNDLNNPSHSLELRIGEEKKYVVKNMKTFIQCIIEKKELEFGSNFTFSSTTHYFCEEDNKIINMIKELYEFNEINVQLLKDNNESFLFKGKKVYLPESHMKRLLKILKNIKFKIKYDNGEEILGEILNEDLPLEFNIDYIEKYIVIEQISDLPLSLSKDGNYFFYNKKIYHPSMPQIELYKGLFETLKENKKIMIYDDYLKDIEKFIIPAIKKVSKQVNIDDKLKKYLI</sequence>
<evidence type="ECO:0000256" key="1">
    <source>
        <dbReference type="PROSITE-ProRule" id="PRU00325"/>
    </source>
</evidence>
<gene>
    <name evidence="3" type="ORF">SAMN02745207_02579</name>
</gene>
<name>A0A1M5VZM7_9CLOT</name>
<organism evidence="3 4">
    <name type="scientific">Clostridium grantii DSM 8605</name>
    <dbReference type="NCBI Taxonomy" id="1121316"/>
    <lineage>
        <taxon>Bacteria</taxon>
        <taxon>Bacillati</taxon>
        <taxon>Bacillota</taxon>
        <taxon>Clostridia</taxon>
        <taxon>Eubacteriales</taxon>
        <taxon>Clostridiaceae</taxon>
        <taxon>Clostridium</taxon>
    </lineage>
</organism>
<dbReference type="EMBL" id="FQXM01000014">
    <property type="protein sequence ID" value="SHH80667.1"/>
    <property type="molecule type" value="Genomic_DNA"/>
</dbReference>
<dbReference type="Proteomes" id="UP000184447">
    <property type="component" value="Unassembled WGS sequence"/>
</dbReference>
<keyword evidence="1" id="KW-0862">Zinc</keyword>
<dbReference type="InterPro" id="IPR007527">
    <property type="entry name" value="Znf_SWIM"/>
</dbReference>
<dbReference type="RefSeq" id="WP_073338832.1">
    <property type="nucleotide sequence ID" value="NZ_FQXM01000014.1"/>
</dbReference>
<accession>A0A1M5VZM7</accession>
<reference evidence="3 4" key="1">
    <citation type="submission" date="2016-11" db="EMBL/GenBank/DDBJ databases">
        <authorList>
            <person name="Jaros S."/>
            <person name="Januszkiewicz K."/>
            <person name="Wedrychowicz H."/>
        </authorList>
    </citation>
    <scope>NUCLEOTIDE SEQUENCE [LARGE SCALE GENOMIC DNA]</scope>
    <source>
        <strain evidence="3 4">DSM 8605</strain>
    </source>
</reference>
<proteinExistence type="predicted"/>
<dbReference type="Pfam" id="PF04434">
    <property type="entry name" value="SWIM"/>
    <property type="match status" value="1"/>
</dbReference>
<evidence type="ECO:0000259" key="2">
    <source>
        <dbReference type="PROSITE" id="PS50966"/>
    </source>
</evidence>
<evidence type="ECO:0000313" key="3">
    <source>
        <dbReference type="EMBL" id="SHH80667.1"/>
    </source>
</evidence>
<dbReference type="AlphaFoldDB" id="A0A1M5VZM7"/>